<dbReference type="AlphaFoldDB" id="K2PPP6"/>
<sequence length="894" mass="98454">MHQSFPDLQKTARETASEIVLELTGKHADPDKLYLHGFSSASTSHTSFTGWEHHDAPTFSATLTEMVLRNFDSRKQELQSIDFNVNMGVYTDGRDGDFYGAGNDFPLPVSAFRDAVWAKDIQTVFSRKLEQFWSSHEDDVRLLSKAQFLIEIDAAKNAGRISDGAYRAILSSTAPEVLDGEELNSAELAATHKPSPEAPALRFDVNGYTSSDMVRFKTPEGGIVLYSPGEHPSLQQFETEAKERDWVLAQARSESGLPVLERHFSLYNRQDGITYTGADNGLKKLAAGTWTSGINVKNERIQQDIFTDMVQQMRDRSLSDADTLIKSDSEVTRDMWLDDVKAFNSVFWPILIIVPGSPATLTTSMVGELGLESDKAIDGDTYDERSAGAKQAISTAGTMLLGAALGKLQRSLAIDEAGFSARPSEPTSDTPGIAKATSSPPIADMAAYAVPDATVANGKMSAAGIYQVGDRFFIRASDSGSTPQTYEVRSDFRFRDHYVNVIDPQSRRAVAIMHSDGKGGWLRVPGDGGGVDRPPYRAVNAEDIKLALNAQGYLVETESSWRKASFNTIEQMKERVDRVRLKFEDLGREAEQGGRVGDYHLVYRVDNVSPERILADGYFRPSRRFFAQPNMLRAPATIGSASLNGNNNVLRWWSAGDWYEGASYQYAIVTEGERVASVLDGGESEEDDFDEVHFPPPRAQNVYLLDSSDEEIRRIISTLAASKSVNTSYGVPLQTYVDYKAGTLELDDVVASPPSTTLSGTVPTEHASVTVGSLSISRPRVQNWVDSSPFEKAPDDPDLVPPEHDAPSPDSASSHPHIAEIEQAVPAWEYFNPPEKKNGVIMFNLARLRDDHTRWPQTKVSGSSTPYDRAGLDKQSVRYHRATYFGQAAPPNDL</sequence>
<evidence type="ECO:0000256" key="1">
    <source>
        <dbReference type="SAM" id="MobiDB-lite"/>
    </source>
</evidence>
<reference evidence="3 4" key="1">
    <citation type="journal article" date="2012" name="J. Bacteriol.">
        <title>Genome Sequence of Nitratireductor indicus Type Strain C115.</title>
        <authorList>
            <person name="Lai Q."/>
            <person name="Li G."/>
            <person name="Yu Z."/>
            <person name="Shao Z."/>
        </authorList>
    </citation>
    <scope>NUCLEOTIDE SEQUENCE [LARGE SCALE GENOMIC DNA]</scope>
    <source>
        <strain evidence="3 4">C115</strain>
    </source>
</reference>
<dbReference type="STRING" id="721133.SAMN05216176_10583"/>
<comment type="caution">
    <text evidence="3">The sequence shown here is derived from an EMBL/GenBank/DDBJ whole genome shotgun (WGS) entry which is preliminary data.</text>
</comment>
<dbReference type="Proteomes" id="UP000007374">
    <property type="component" value="Unassembled WGS sequence"/>
</dbReference>
<protein>
    <recommendedName>
        <fullName evidence="2">Dermonecrotic toxin N-terminal domain-containing protein</fullName>
    </recommendedName>
</protein>
<evidence type="ECO:0000313" key="4">
    <source>
        <dbReference type="Proteomes" id="UP000007374"/>
    </source>
</evidence>
<organism evidence="3 4">
    <name type="scientific">Nitratireductor indicus C115</name>
    <dbReference type="NCBI Taxonomy" id="1231190"/>
    <lineage>
        <taxon>Bacteria</taxon>
        <taxon>Pseudomonadati</taxon>
        <taxon>Pseudomonadota</taxon>
        <taxon>Alphaproteobacteria</taxon>
        <taxon>Hyphomicrobiales</taxon>
        <taxon>Phyllobacteriaceae</taxon>
        <taxon>Nitratireductor</taxon>
    </lineage>
</organism>
<dbReference type="PATRIC" id="fig|1231190.3.peg.1454"/>
<gene>
    <name evidence="3" type="ORF">NA8A_06919</name>
</gene>
<keyword evidence="4" id="KW-1185">Reference proteome</keyword>
<dbReference type="Pfam" id="PF20178">
    <property type="entry name" value="ToxA_N"/>
    <property type="match status" value="1"/>
</dbReference>
<accession>K2PPP6</accession>
<feature type="region of interest" description="Disordered" evidence="1">
    <location>
        <begin position="786"/>
        <end position="815"/>
    </location>
</feature>
<evidence type="ECO:0000259" key="2">
    <source>
        <dbReference type="Pfam" id="PF20178"/>
    </source>
</evidence>
<name>K2PPP6_9HYPH</name>
<dbReference type="EMBL" id="AMSI01000004">
    <property type="protein sequence ID" value="EKF43047.1"/>
    <property type="molecule type" value="Genomic_DNA"/>
</dbReference>
<dbReference type="InterPro" id="IPR046673">
    <property type="entry name" value="ToxA_N"/>
</dbReference>
<dbReference type="eggNOG" id="COG3774">
    <property type="taxonomic scope" value="Bacteria"/>
</dbReference>
<proteinExistence type="predicted"/>
<feature type="domain" description="Dermonecrotic toxin N-terminal" evidence="2">
    <location>
        <begin position="2"/>
        <end position="267"/>
    </location>
</feature>
<evidence type="ECO:0000313" key="3">
    <source>
        <dbReference type="EMBL" id="EKF43047.1"/>
    </source>
</evidence>